<sequence length="759" mass="81613">MSNAKTPLAAAIAALLIGPATGALAQSADTNLLEEVVVTGTAGGTEMRKLDASFAITNVNDEDIKRFSPKSTADLLKTVPGVWAESSGGVAGANVFVRGFPASGDAPFLTVQLEGAPIFPPPTVSFLENTSLFRIDETIERMEGLRGGPQSVQDNGQPGLTTNFLLKRGSEETEGLVKYSTSDYDLQRFDARLSGQLSDGLYYMVGGYVSSSPGIRDAGFNAEEGKQFTVNITKELEQGSVSVYHRVTDDAGVWYLPIALNVPGADASFNQVGTLNRQGSLRYGPDATEKAVDLGEGRGWVGSVSGLNFDLQINETWSLTNALNVTAGDADTLGLVPNGGAVNVGSLLADPNVDSGALVVAPITGAVTGKAVGSDAYLQQLGLWEVRKDIESFTNNLAFTGEFEQSELTLGYYVATTSVDEWWSLGNQKYYLVEQGGERVDGIACNDSSVDSCGWNYDIDATGDARSNALYGAYTYHLNTALSLDVGVRQENHQVEYTVDEGLDGVITKTANYDENKMSYTLGGNYDINEQQGVFARYSLGYKFPYFDDIRDNYGAYSAGEDLIKEVTQFELGYKAVFDSVSAYVTLFSNEVKGDTFVTQPGAPAQVYTNQAYGIELDGRWLHDSGFSLGVNGTFQETEISESPTDNGNEAPRQPGMQLRLTPSYQLNLADNQLLTFYGALSIVGERYADQGNTVTLDGYEKLDVGAIFDAGENLSLQIALDNATDEQALTEGDPRNPSAPNGRYIMPRNLKVSVGYHF</sequence>
<dbReference type="GO" id="GO:0015344">
    <property type="term" value="F:siderophore uptake transmembrane transporter activity"/>
    <property type="evidence" value="ECO:0007669"/>
    <property type="project" value="TreeGrafter"/>
</dbReference>
<keyword evidence="7" id="KW-0408">Iron</keyword>
<evidence type="ECO:0000256" key="6">
    <source>
        <dbReference type="ARBA" id="ARBA00022729"/>
    </source>
</evidence>
<dbReference type="InterPro" id="IPR039426">
    <property type="entry name" value="TonB-dep_rcpt-like"/>
</dbReference>
<dbReference type="PANTHER" id="PTHR32552:SF89">
    <property type="entry name" value="CATECHOLATE SIDEROPHORE RECEPTOR FIU"/>
    <property type="match status" value="1"/>
</dbReference>
<keyword evidence="16" id="KW-0675">Receptor</keyword>
<keyword evidence="8" id="KW-0406">Ion transport</keyword>
<evidence type="ECO:0000256" key="13">
    <source>
        <dbReference type="SAM" id="SignalP"/>
    </source>
</evidence>
<dbReference type="Pfam" id="PF00593">
    <property type="entry name" value="TonB_dep_Rec_b-barrel"/>
    <property type="match status" value="1"/>
</dbReference>
<comment type="subcellular location">
    <subcellularLocation>
        <location evidence="1">Cell outer membrane</location>
        <topology evidence="1">Multi-pass membrane protein</topology>
    </subcellularLocation>
</comment>
<feature type="chain" id="PRO_5032390877" evidence="13">
    <location>
        <begin position="26"/>
        <end position="759"/>
    </location>
</feature>
<dbReference type="EMBL" id="JACHXZ010000001">
    <property type="protein sequence ID" value="MBB3166981.1"/>
    <property type="molecule type" value="Genomic_DNA"/>
</dbReference>
<evidence type="ECO:0000256" key="12">
    <source>
        <dbReference type="RuleBase" id="RU003357"/>
    </source>
</evidence>
<evidence type="ECO:0000256" key="7">
    <source>
        <dbReference type="ARBA" id="ARBA00023004"/>
    </source>
</evidence>
<evidence type="ECO:0000259" key="15">
    <source>
        <dbReference type="Pfam" id="PF07715"/>
    </source>
</evidence>
<keyword evidence="2" id="KW-0813">Transport</keyword>
<evidence type="ECO:0000256" key="1">
    <source>
        <dbReference type="ARBA" id="ARBA00004571"/>
    </source>
</evidence>
<keyword evidence="6 13" id="KW-0732">Signal</keyword>
<gene>
    <name evidence="16" type="ORF">FHS30_000157</name>
</gene>
<feature type="domain" description="TonB-dependent receptor plug" evidence="15">
    <location>
        <begin position="49"/>
        <end position="157"/>
    </location>
</feature>
<dbReference type="SUPFAM" id="SSF56935">
    <property type="entry name" value="Porins"/>
    <property type="match status" value="1"/>
</dbReference>
<dbReference type="InterPro" id="IPR036942">
    <property type="entry name" value="Beta-barrel_TonB_sf"/>
</dbReference>
<dbReference type="AlphaFoldDB" id="A0A839UJN5"/>
<evidence type="ECO:0000313" key="16">
    <source>
        <dbReference type="EMBL" id="MBB3166981.1"/>
    </source>
</evidence>
<evidence type="ECO:0000256" key="9">
    <source>
        <dbReference type="ARBA" id="ARBA00023077"/>
    </source>
</evidence>
<dbReference type="GO" id="GO:0009279">
    <property type="term" value="C:cell outer membrane"/>
    <property type="evidence" value="ECO:0007669"/>
    <property type="project" value="UniProtKB-SubCell"/>
</dbReference>
<proteinExistence type="inferred from homology"/>
<dbReference type="PANTHER" id="PTHR32552">
    <property type="entry name" value="FERRICHROME IRON RECEPTOR-RELATED"/>
    <property type="match status" value="1"/>
</dbReference>
<evidence type="ECO:0000259" key="14">
    <source>
        <dbReference type="Pfam" id="PF00593"/>
    </source>
</evidence>
<evidence type="ECO:0000256" key="10">
    <source>
        <dbReference type="ARBA" id="ARBA00023136"/>
    </source>
</evidence>
<dbReference type="InterPro" id="IPR012910">
    <property type="entry name" value="Plug_dom"/>
</dbReference>
<dbReference type="Gene3D" id="2.40.170.20">
    <property type="entry name" value="TonB-dependent receptor, beta-barrel domain"/>
    <property type="match status" value="1"/>
</dbReference>
<organism evidence="16 17">
    <name type="scientific">Simiduia aestuariiviva</name>
    <dbReference type="NCBI Taxonomy" id="1510459"/>
    <lineage>
        <taxon>Bacteria</taxon>
        <taxon>Pseudomonadati</taxon>
        <taxon>Pseudomonadota</taxon>
        <taxon>Gammaproteobacteria</taxon>
        <taxon>Cellvibrionales</taxon>
        <taxon>Cellvibrionaceae</taxon>
        <taxon>Simiduia</taxon>
    </lineage>
</organism>
<dbReference type="InterPro" id="IPR000531">
    <property type="entry name" value="Beta-barrel_TonB"/>
</dbReference>
<dbReference type="Pfam" id="PF07715">
    <property type="entry name" value="Plug"/>
    <property type="match status" value="1"/>
</dbReference>
<reference evidence="16 17" key="1">
    <citation type="submission" date="2020-08" db="EMBL/GenBank/DDBJ databases">
        <title>Genomic Encyclopedia of Type Strains, Phase III (KMG-III): the genomes of soil and plant-associated and newly described type strains.</title>
        <authorList>
            <person name="Whitman W."/>
        </authorList>
    </citation>
    <scope>NUCLEOTIDE SEQUENCE [LARGE SCALE GENOMIC DNA]</scope>
    <source>
        <strain evidence="16 17">CECT 8571</strain>
    </source>
</reference>
<evidence type="ECO:0000256" key="11">
    <source>
        <dbReference type="ARBA" id="ARBA00023237"/>
    </source>
</evidence>
<evidence type="ECO:0000256" key="3">
    <source>
        <dbReference type="ARBA" id="ARBA00022452"/>
    </source>
</evidence>
<keyword evidence="10 12" id="KW-0472">Membrane</keyword>
<dbReference type="RefSeq" id="WP_183907330.1">
    <property type="nucleotide sequence ID" value="NZ_JACHXZ010000001.1"/>
</dbReference>
<comment type="caution">
    <text evidence="16">The sequence shown here is derived from an EMBL/GenBank/DDBJ whole genome shotgun (WGS) entry which is preliminary data.</text>
</comment>
<evidence type="ECO:0000256" key="2">
    <source>
        <dbReference type="ARBA" id="ARBA00022448"/>
    </source>
</evidence>
<keyword evidence="5" id="KW-0812">Transmembrane</keyword>
<keyword evidence="4" id="KW-0410">Iron transport</keyword>
<keyword evidence="3" id="KW-1134">Transmembrane beta strand</keyword>
<dbReference type="InterPro" id="IPR037066">
    <property type="entry name" value="Plug_dom_sf"/>
</dbReference>
<evidence type="ECO:0000256" key="4">
    <source>
        <dbReference type="ARBA" id="ARBA00022496"/>
    </source>
</evidence>
<keyword evidence="9 12" id="KW-0798">TonB box</keyword>
<dbReference type="Proteomes" id="UP000559987">
    <property type="component" value="Unassembled WGS sequence"/>
</dbReference>
<protein>
    <submittedName>
        <fullName evidence="16">Outer membrane cobalamin receptor</fullName>
    </submittedName>
</protein>
<feature type="signal peptide" evidence="13">
    <location>
        <begin position="1"/>
        <end position="25"/>
    </location>
</feature>
<name>A0A839UJN5_9GAMM</name>
<feature type="domain" description="TonB-dependent receptor-like beta-barrel" evidence="14">
    <location>
        <begin position="282"/>
        <end position="723"/>
    </location>
</feature>
<evidence type="ECO:0000256" key="5">
    <source>
        <dbReference type="ARBA" id="ARBA00022692"/>
    </source>
</evidence>
<keyword evidence="17" id="KW-1185">Reference proteome</keyword>
<accession>A0A839UJN5</accession>
<dbReference type="Gene3D" id="2.170.130.10">
    <property type="entry name" value="TonB-dependent receptor, plug domain"/>
    <property type="match status" value="1"/>
</dbReference>
<evidence type="ECO:0000256" key="8">
    <source>
        <dbReference type="ARBA" id="ARBA00023065"/>
    </source>
</evidence>
<evidence type="ECO:0000313" key="17">
    <source>
        <dbReference type="Proteomes" id="UP000559987"/>
    </source>
</evidence>
<comment type="similarity">
    <text evidence="12">Belongs to the TonB-dependent receptor family.</text>
</comment>
<keyword evidence="11" id="KW-0998">Cell outer membrane</keyword>